<dbReference type="AlphaFoldDB" id="A0A6J2K4J1"/>
<feature type="transmembrane region" description="Helical" evidence="1">
    <location>
        <begin position="125"/>
        <end position="143"/>
    </location>
</feature>
<keyword evidence="2" id="KW-1185">Reference proteome</keyword>
<keyword evidence="1" id="KW-0812">Transmembrane</keyword>
<evidence type="ECO:0000313" key="3">
    <source>
        <dbReference type="RefSeq" id="XP_028037201.1"/>
    </source>
</evidence>
<gene>
    <name evidence="3" type="primary">LOC114248227</name>
</gene>
<keyword evidence="1" id="KW-0472">Membrane</keyword>
<dbReference type="KEGG" id="bman:114248227"/>
<dbReference type="RefSeq" id="XP_028037201.1">
    <property type="nucleotide sequence ID" value="XM_028181400.1"/>
</dbReference>
<proteinExistence type="predicted"/>
<reference evidence="3" key="1">
    <citation type="submission" date="2025-08" db="UniProtKB">
        <authorList>
            <consortium name="RefSeq"/>
        </authorList>
    </citation>
    <scope>IDENTIFICATION</scope>
    <source>
        <tissue evidence="3">Silk gland</tissue>
    </source>
</reference>
<evidence type="ECO:0000256" key="1">
    <source>
        <dbReference type="SAM" id="Phobius"/>
    </source>
</evidence>
<feature type="transmembrane region" description="Helical" evidence="1">
    <location>
        <begin position="58"/>
        <end position="83"/>
    </location>
</feature>
<dbReference type="GeneID" id="114248227"/>
<sequence>MTSKVMPLPLLRRCCGCLPLEAGCFILCIASTMACVANIAAGAWNLPRHRDREPEDNLISMSMIMFSSLSAIGNIVALFGIWLKRPGNLQLSLVFNSIFILCIFLVSIVTCIFRMDEFLKLPGNIALVVVTLIAGAVYSLYYLTVVNSLYRTMKMSYSESALPI</sequence>
<feature type="transmembrane region" description="Helical" evidence="1">
    <location>
        <begin position="89"/>
        <end position="113"/>
    </location>
</feature>
<keyword evidence="1" id="KW-1133">Transmembrane helix</keyword>
<feature type="transmembrane region" description="Helical" evidence="1">
    <location>
        <begin position="20"/>
        <end position="46"/>
    </location>
</feature>
<protein>
    <submittedName>
        <fullName evidence="3">Uncharacterized protein LOC114248227 isoform X1</fullName>
    </submittedName>
</protein>
<organism evidence="2 3">
    <name type="scientific">Bombyx mandarina</name>
    <name type="common">Wild silk moth</name>
    <name type="synonym">Wild silkworm</name>
    <dbReference type="NCBI Taxonomy" id="7092"/>
    <lineage>
        <taxon>Eukaryota</taxon>
        <taxon>Metazoa</taxon>
        <taxon>Ecdysozoa</taxon>
        <taxon>Arthropoda</taxon>
        <taxon>Hexapoda</taxon>
        <taxon>Insecta</taxon>
        <taxon>Pterygota</taxon>
        <taxon>Neoptera</taxon>
        <taxon>Endopterygota</taxon>
        <taxon>Lepidoptera</taxon>
        <taxon>Glossata</taxon>
        <taxon>Ditrysia</taxon>
        <taxon>Bombycoidea</taxon>
        <taxon>Bombycidae</taxon>
        <taxon>Bombycinae</taxon>
        <taxon>Bombyx</taxon>
    </lineage>
</organism>
<dbReference type="PROSITE" id="PS51257">
    <property type="entry name" value="PROKAR_LIPOPROTEIN"/>
    <property type="match status" value="1"/>
</dbReference>
<dbReference type="OrthoDB" id="7474909at2759"/>
<evidence type="ECO:0000313" key="2">
    <source>
        <dbReference type="Proteomes" id="UP000504629"/>
    </source>
</evidence>
<name>A0A6J2K4J1_BOMMA</name>
<dbReference type="Proteomes" id="UP000504629">
    <property type="component" value="Unplaced"/>
</dbReference>
<accession>A0A6J2K4J1</accession>